<evidence type="ECO:0000259" key="3">
    <source>
        <dbReference type="Pfam" id="PF19037"/>
    </source>
</evidence>
<proteinExistence type="predicted"/>
<dbReference type="InterPro" id="IPR043971">
    <property type="entry name" value="FUZ/MON1/HPS1_longin_2"/>
</dbReference>
<evidence type="ECO:0000313" key="5">
    <source>
        <dbReference type="EMBL" id="KAA0175619.1"/>
    </source>
</evidence>
<dbReference type="InterPro" id="IPR004353">
    <property type="entry name" value="Mon1"/>
</dbReference>
<reference evidence="6 7" key="1">
    <citation type="submission" date="2019-07" db="EMBL/GenBank/DDBJ databases">
        <title>Genomes of Cafeteria roenbergensis.</title>
        <authorList>
            <person name="Fischer M.G."/>
            <person name="Hackl T."/>
            <person name="Roman M."/>
        </authorList>
    </citation>
    <scope>NUCLEOTIDE SEQUENCE [LARGE SCALE GENOMIC DNA]</scope>
    <source>
        <strain evidence="5 6">E4-10P</strain>
        <strain evidence="4 7">RCC970-E3</strain>
    </source>
</reference>
<dbReference type="OrthoDB" id="272411at2759"/>
<evidence type="ECO:0000313" key="7">
    <source>
        <dbReference type="Proteomes" id="UP000324907"/>
    </source>
</evidence>
<gene>
    <name evidence="5" type="ORF">FNF27_03032</name>
    <name evidence="4" type="ORF">FNF28_07082</name>
</gene>
<dbReference type="PANTHER" id="PTHR13027:SF7">
    <property type="entry name" value="VACUOLAR FUSION PROTEIN MON1 HOMOLOG"/>
    <property type="match status" value="1"/>
</dbReference>
<sequence>MDLATHNKHVFVMDLSGQPLFWRHGSRAQASTKCPVLLGLVDRSRLAHDPVQWLRMGDTLMVFLHRDPLLLVAVSRTGETQQHLRRMLELLYETIVFFASDKPLQQLRSDPLYRFDRHMAGTESTLQHAIRLANRSFAVTADAVPMLSLAHADRTRIASALRSVKGAAGPVAAAVIVGSELAAFATHPRFPLRPRDLVLLAAFVQSSPSLRSTEAFVPVCLPGVAASALLHAHVSFVGACRRGAGRSGAAFSEPIPEVVLPVCADSVDDSAAAVSGDASGARAHARGAGGAAGGSGGPASRAAAHAPADGSAGVPAQSQPLARRVAGKVTALAASDAAGPPGLAEDLLAAVGANAAAEAYALSVAGSFAPGGSCGGSDSGKLSGKAVGPAGATSSQVQLPASAAAPLIDAAAAHIKACAKSEHEADNLSRLAAFVDEQGEGVVDQVEWSEPSEHSGLPSSQTMAPGPRGAAHAPLETTPPEPMQADFFHRVRRTAANPNDDAFLVVVGTEVTPEAFTALRQSAGRVHEELARGKAADAIATAVELGGPVASDLGFSAIQHFVYLWKPARQLVVGRFPHYLRSHRARKRLLRRYQAVWEPLTSAAPPVRHLIQSSPDGTLGGINTTNAVLVCLSAGGSAAGGRPAEPGSLVRMLEEFAKALRRSHGSLLMDRVPHL</sequence>
<evidence type="ECO:0008006" key="8">
    <source>
        <dbReference type="Google" id="ProtNLM"/>
    </source>
</evidence>
<organism evidence="4 7">
    <name type="scientific">Cafeteria roenbergensis</name>
    <name type="common">Marine flagellate</name>
    <dbReference type="NCBI Taxonomy" id="33653"/>
    <lineage>
        <taxon>Eukaryota</taxon>
        <taxon>Sar</taxon>
        <taxon>Stramenopiles</taxon>
        <taxon>Bigyra</taxon>
        <taxon>Opalozoa</taxon>
        <taxon>Bicosoecida</taxon>
        <taxon>Cafeteriaceae</taxon>
        <taxon>Cafeteria</taxon>
    </lineage>
</organism>
<feature type="region of interest" description="Disordered" evidence="1">
    <location>
        <begin position="373"/>
        <end position="392"/>
    </location>
</feature>
<dbReference type="Proteomes" id="UP000324907">
    <property type="component" value="Unassembled WGS sequence"/>
</dbReference>
<feature type="compositionally biased region" description="Gly residues" evidence="1">
    <location>
        <begin position="287"/>
        <end position="297"/>
    </location>
</feature>
<evidence type="ECO:0000313" key="6">
    <source>
        <dbReference type="Proteomes" id="UP000322899"/>
    </source>
</evidence>
<feature type="region of interest" description="Disordered" evidence="1">
    <location>
        <begin position="283"/>
        <end position="319"/>
    </location>
</feature>
<dbReference type="PANTHER" id="PTHR13027">
    <property type="entry name" value="SAND PROTEIN-RELATED"/>
    <property type="match status" value="1"/>
</dbReference>
<name>A0A5A8CH27_CAFRO</name>
<dbReference type="Pfam" id="PF19037">
    <property type="entry name" value="Fuz_longin_2"/>
    <property type="match status" value="1"/>
</dbReference>
<dbReference type="Proteomes" id="UP000322899">
    <property type="component" value="Unassembled WGS sequence"/>
</dbReference>
<protein>
    <recommendedName>
        <fullName evidence="8">Vacuolar fusion protein MON1 homolog</fullName>
    </recommendedName>
</protein>
<dbReference type="GO" id="GO:0006623">
    <property type="term" value="P:protein targeting to vacuole"/>
    <property type="evidence" value="ECO:0007669"/>
    <property type="project" value="InterPro"/>
</dbReference>
<accession>A0A5A8CH27</accession>
<feature type="domain" description="FUZ/MON1/HPS1 second Longin" evidence="3">
    <location>
        <begin position="174"/>
        <end position="237"/>
    </location>
</feature>
<dbReference type="AlphaFoldDB" id="A0A5A8CH27"/>
<feature type="region of interest" description="Disordered" evidence="1">
    <location>
        <begin position="446"/>
        <end position="482"/>
    </location>
</feature>
<feature type="domain" description="FUZ/MON1/HPS1 first Longin" evidence="2">
    <location>
        <begin position="8"/>
        <end position="127"/>
    </location>
</feature>
<dbReference type="EMBL" id="VLTL01000213">
    <property type="protein sequence ID" value="KAA0151937.1"/>
    <property type="molecule type" value="Genomic_DNA"/>
</dbReference>
<dbReference type="EMBL" id="VLTO01000013">
    <property type="protein sequence ID" value="KAA0175619.1"/>
    <property type="molecule type" value="Genomic_DNA"/>
</dbReference>
<evidence type="ECO:0000313" key="4">
    <source>
        <dbReference type="EMBL" id="KAA0151937.1"/>
    </source>
</evidence>
<feature type="compositionally biased region" description="Low complexity" evidence="1">
    <location>
        <begin position="298"/>
        <end position="313"/>
    </location>
</feature>
<comment type="caution">
    <text evidence="4">The sequence shown here is derived from an EMBL/GenBank/DDBJ whole genome shotgun (WGS) entry which is preliminary data.</text>
</comment>
<dbReference type="PRINTS" id="PR01546">
    <property type="entry name" value="YEAST73DUF"/>
</dbReference>
<dbReference type="InterPro" id="IPR043972">
    <property type="entry name" value="FUZ/MON1/HPS1_longin_1"/>
</dbReference>
<evidence type="ECO:0000256" key="1">
    <source>
        <dbReference type="SAM" id="MobiDB-lite"/>
    </source>
</evidence>
<dbReference type="GO" id="GO:0016192">
    <property type="term" value="P:vesicle-mediated transport"/>
    <property type="evidence" value="ECO:0007669"/>
    <property type="project" value="InterPro"/>
</dbReference>
<dbReference type="Pfam" id="PF19036">
    <property type="entry name" value="Fuz_longin_1"/>
    <property type="match status" value="1"/>
</dbReference>
<evidence type="ECO:0000259" key="2">
    <source>
        <dbReference type="Pfam" id="PF19036"/>
    </source>
</evidence>